<proteinExistence type="predicted"/>
<dbReference type="AlphaFoldDB" id="A0A9X9LAZ4"/>
<reference evidence="2 3" key="1">
    <citation type="submission" date="2018-08" db="EMBL/GenBank/DDBJ databases">
        <authorList>
            <person name="Muller C M."/>
        </authorList>
    </citation>
    <scope>NUCLEOTIDE SEQUENCE [LARGE SCALE GENOMIC DNA]</scope>
</reference>
<accession>A0A9X9LAZ4</accession>
<dbReference type="EMBL" id="LR026986">
    <property type="protein sequence ID" value="VCU40564.1"/>
    <property type="molecule type" value="Genomic_DNA"/>
</dbReference>
<keyword evidence="1" id="KW-0732">Signal</keyword>
<evidence type="ECO:0000313" key="2">
    <source>
        <dbReference type="EMBL" id="VCU40564.1"/>
    </source>
</evidence>
<gene>
    <name evidence="2" type="ORF">BGT96224V316_LOCUS2022</name>
</gene>
<feature type="chain" id="PRO_5040725557" evidence="1">
    <location>
        <begin position="23"/>
        <end position="63"/>
    </location>
</feature>
<sequence>MMEGVTVRLLVLLSGMVRVAWAPTPLGKEAPRITFRAEKNQWMTEVCLYNSYFERFSWVGIHG</sequence>
<name>A0A9X9LAZ4_BLUGR</name>
<organism evidence="2 3">
    <name type="scientific">Blumeria graminis f. sp. tritici</name>
    <dbReference type="NCBI Taxonomy" id="62690"/>
    <lineage>
        <taxon>Eukaryota</taxon>
        <taxon>Fungi</taxon>
        <taxon>Dikarya</taxon>
        <taxon>Ascomycota</taxon>
        <taxon>Pezizomycotina</taxon>
        <taxon>Leotiomycetes</taxon>
        <taxon>Erysiphales</taxon>
        <taxon>Erysiphaceae</taxon>
        <taxon>Blumeria</taxon>
    </lineage>
</organism>
<feature type="signal peptide" evidence="1">
    <location>
        <begin position="1"/>
        <end position="22"/>
    </location>
</feature>
<protein>
    <submittedName>
        <fullName evidence="2">Bgt-55114</fullName>
    </submittedName>
</protein>
<dbReference type="Proteomes" id="UP000324639">
    <property type="component" value="Chromosome Bgt_-03"/>
</dbReference>
<keyword evidence="3" id="KW-1185">Reference proteome</keyword>
<evidence type="ECO:0000313" key="3">
    <source>
        <dbReference type="Proteomes" id="UP000324639"/>
    </source>
</evidence>
<evidence type="ECO:0000256" key="1">
    <source>
        <dbReference type="SAM" id="SignalP"/>
    </source>
</evidence>